<protein>
    <recommendedName>
        <fullName evidence="12">UDP-N-acetylglucosamine 1-carboxyvinyltransferase</fullName>
        <ecNumber evidence="12">2.5.1.7</ecNumber>
    </recommendedName>
    <alternativeName>
        <fullName evidence="12">Enoylpyruvate transferase</fullName>
    </alternativeName>
    <alternativeName>
        <fullName evidence="12">UDP-N-acetylglucosamine enolpyruvyl transferase</fullName>
        <shortName evidence="12">EPT</shortName>
    </alternativeName>
</protein>
<keyword evidence="15" id="KW-1185">Reference proteome</keyword>
<dbReference type="GO" id="GO:0008360">
    <property type="term" value="P:regulation of cell shape"/>
    <property type="evidence" value="ECO:0007669"/>
    <property type="project" value="UniProtKB-KW"/>
</dbReference>
<feature type="binding site" evidence="12">
    <location>
        <begin position="22"/>
        <end position="23"/>
    </location>
    <ligand>
        <name>phosphoenolpyruvate</name>
        <dbReference type="ChEBI" id="CHEBI:58702"/>
    </ligand>
</feature>
<organism evidence="14 15">
    <name type="scientific">Granulicatella adiacens ATCC 49175</name>
    <dbReference type="NCBI Taxonomy" id="638301"/>
    <lineage>
        <taxon>Bacteria</taxon>
        <taxon>Bacillati</taxon>
        <taxon>Bacillota</taxon>
        <taxon>Bacilli</taxon>
        <taxon>Lactobacillales</taxon>
        <taxon>Carnobacteriaceae</taxon>
        <taxon>Granulicatella</taxon>
    </lineage>
</organism>
<dbReference type="EC" id="2.5.1.7" evidence="12"/>
<dbReference type="GeneID" id="78412779"/>
<evidence type="ECO:0000256" key="5">
    <source>
        <dbReference type="ARBA" id="ARBA00022679"/>
    </source>
</evidence>
<comment type="function">
    <text evidence="12">Cell wall formation. Adds enolpyruvyl to UDP-N-acetylglucosamine.</text>
</comment>
<evidence type="ECO:0000256" key="11">
    <source>
        <dbReference type="ARBA" id="ARBA00047527"/>
    </source>
</evidence>
<keyword evidence="8 12" id="KW-0131">Cell cycle</keyword>
<feature type="binding site" evidence="12">
    <location>
        <position position="328"/>
    </location>
    <ligand>
        <name>UDP-N-acetyl-alpha-D-glucosamine</name>
        <dbReference type="ChEBI" id="CHEBI:57705"/>
    </ligand>
</feature>
<evidence type="ECO:0000313" key="15">
    <source>
        <dbReference type="Proteomes" id="UP000005926"/>
    </source>
</evidence>
<sequence>MRKLVINGGKPLKGEVTISGAKNSTVALIPAAIIAEEPVVLEGVPDIQDVAALIEILNDFNVKTEYIDGTLTIDPTEMKSIPMPKGKIQSMRASYYFMGATLAKFGEGVVGLPGGCFLGPRPIDQHLKGFKALGANVVDHDGAIYLSTDEEGLVGTKIYMDVVSVGATINVLLAAVRAKGKTIIENAAREPEIIDVVTLLNKMGANIKGAGTSMIRVEGVERLHGCSHTIIPDRIEAGTYLSVAAAVGEGVRVKNVIFEHLESLIAKMDEMGVKMEVGEDDIYVYPSTNLKAVNIKTMPYPGFATDLQQTITPLFMKANGTAMIVDTIYPKRVGHVPELNRMGAHGKVIEDIITFEGPTPLVGAEVAASDLRAGAGLVVAGLMAEGTTKISNIEHILRGYSNIVEKLQALGADITMIEE</sequence>
<dbReference type="InterPro" id="IPR001986">
    <property type="entry name" value="Enolpyruvate_Tfrase_dom"/>
</dbReference>
<evidence type="ECO:0000256" key="8">
    <source>
        <dbReference type="ARBA" id="ARBA00023306"/>
    </source>
</evidence>
<evidence type="ECO:0000259" key="13">
    <source>
        <dbReference type="Pfam" id="PF00275"/>
    </source>
</evidence>
<dbReference type="EMBL" id="ACKZ01000016">
    <property type="protein sequence ID" value="EEW37526.1"/>
    <property type="molecule type" value="Genomic_DNA"/>
</dbReference>
<proteinExistence type="inferred from homology"/>
<dbReference type="HAMAP" id="MF_00111">
    <property type="entry name" value="MurA"/>
    <property type="match status" value="1"/>
</dbReference>
<feature type="modified residue" description="2-(S-cysteinyl)pyruvic acid O-phosphothioketal" evidence="12">
    <location>
        <position position="116"/>
    </location>
</feature>
<dbReference type="PANTHER" id="PTHR43783">
    <property type="entry name" value="UDP-N-ACETYLGLUCOSAMINE 1-CARBOXYVINYLTRANSFERASE"/>
    <property type="match status" value="1"/>
</dbReference>
<dbReference type="NCBIfam" id="TIGR01072">
    <property type="entry name" value="murA"/>
    <property type="match status" value="1"/>
</dbReference>
<dbReference type="InterPro" id="IPR050068">
    <property type="entry name" value="MurA_subfamily"/>
</dbReference>
<evidence type="ECO:0000256" key="7">
    <source>
        <dbReference type="ARBA" id="ARBA00022984"/>
    </source>
</evidence>
<comment type="caution">
    <text evidence="14">The sequence shown here is derived from an EMBL/GenBank/DDBJ whole genome shotgun (WGS) entry which is preliminary data.</text>
</comment>
<feature type="binding site" evidence="12">
    <location>
        <position position="306"/>
    </location>
    <ligand>
        <name>UDP-N-acetyl-alpha-D-glucosamine</name>
        <dbReference type="ChEBI" id="CHEBI:57705"/>
    </ligand>
</feature>
<dbReference type="HOGENOM" id="CLU_027387_0_0_9"/>
<dbReference type="PANTHER" id="PTHR43783:SF2">
    <property type="entry name" value="UDP-N-ACETYLGLUCOSAMINE 1-CARBOXYVINYLTRANSFERASE 2"/>
    <property type="match status" value="1"/>
</dbReference>
<dbReference type="NCBIfam" id="NF006873">
    <property type="entry name" value="PRK09369.1"/>
    <property type="match status" value="1"/>
</dbReference>
<comment type="caution">
    <text evidence="12">Lacks conserved residue(s) required for the propagation of feature annotation.</text>
</comment>
<keyword evidence="9 12" id="KW-0961">Cell wall biogenesis/degradation</keyword>
<dbReference type="GO" id="GO:0051301">
    <property type="term" value="P:cell division"/>
    <property type="evidence" value="ECO:0007669"/>
    <property type="project" value="UniProtKB-KW"/>
</dbReference>
<dbReference type="eggNOG" id="COG0766">
    <property type="taxonomic scope" value="Bacteria"/>
</dbReference>
<accession>C8NG40</accession>
<dbReference type="GO" id="GO:0071555">
    <property type="term" value="P:cell wall organization"/>
    <property type="evidence" value="ECO:0007669"/>
    <property type="project" value="UniProtKB-KW"/>
</dbReference>
<feature type="binding site" evidence="12">
    <location>
        <begin position="121"/>
        <end position="125"/>
    </location>
    <ligand>
        <name>UDP-N-acetyl-alpha-D-glucosamine</name>
        <dbReference type="ChEBI" id="CHEBI:57705"/>
    </ligand>
</feature>
<dbReference type="RefSeq" id="WP_005606880.1">
    <property type="nucleotide sequence ID" value="NZ_CP102283.1"/>
</dbReference>
<dbReference type="SUPFAM" id="SSF55205">
    <property type="entry name" value="EPT/RTPC-like"/>
    <property type="match status" value="1"/>
</dbReference>
<keyword evidence="3 12" id="KW-0963">Cytoplasm</keyword>
<dbReference type="NCBIfam" id="NF009470">
    <property type="entry name" value="PRK12830.1"/>
    <property type="match status" value="1"/>
</dbReference>
<dbReference type="Proteomes" id="UP000005926">
    <property type="component" value="Unassembled WGS sequence"/>
</dbReference>
<gene>
    <name evidence="12 14" type="primary">murA</name>
    <name evidence="14" type="ORF">HMPREF0444_0885</name>
</gene>
<evidence type="ECO:0000313" key="14">
    <source>
        <dbReference type="EMBL" id="EEW37526.1"/>
    </source>
</evidence>
<dbReference type="GO" id="GO:0005737">
    <property type="term" value="C:cytoplasm"/>
    <property type="evidence" value="ECO:0007669"/>
    <property type="project" value="UniProtKB-SubCell"/>
</dbReference>
<name>C8NG40_9LACT</name>
<evidence type="ECO:0000256" key="12">
    <source>
        <dbReference type="HAMAP-Rule" id="MF_00111"/>
    </source>
</evidence>
<evidence type="ECO:0000256" key="6">
    <source>
        <dbReference type="ARBA" id="ARBA00022960"/>
    </source>
</evidence>
<evidence type="ECO:0000256" key="1">
    <source>
        <dbReference type="ARBA" id="ARBA00004496"/>
    </source>
</evidence>
<dbReference type="Pfam" id="PF00275">
    <property type="entry name" value="EPSP_synthase"/>
    <property type="match status" value="1"/>
</dbReference>
<evidence type="ECO:0000256" key="9">
    <source>
        <dbReference type="ARBA" id="ARBA00023316"/>
    </source>
</evidence>
<feature type="active site" description="Proton donor" evidence="12">
    <location>
        <position position="116"/>
    </location>
</feature>
<dbReference type="AlphaFoldDB" id="C8NG40"/>
<reference evidence="14 15" key="1">
    <citation type="submission" date="2009-08" db="EMBL/GenBank/DDBJ databases">
        <authorList>
            <person name="Muzny D."/>
            <person name="Qin X."/>
            <person name="Deng J."/>
            <person name="Jiang H."/>
            <person name="Liu Y."/>
            <person name="Qu J."/>
            <person name="Song X.-Z."/>
            <person name="Zhang L."/>
            <person name="Thornton R."/>
            <person name="Coyle M."/>
            <person name="Francisco L."/>
            <person name="Jackson L."/>
            <person name="Javaid M."/>
            <person name="Korchina V."/>
            <person name="Kovar C."/>
            <person name="Mata R."/>
            <person name="Mathew T."/>
            <person name="Ngo R."/>
            <person name="Nguyen L."/>
            <person name="Nguyen N."/>
            <person name="Okwuonu G."/>
            <person name="Ongeri F."/>
            <person name="Pham C."/>
            <person name="Simmons D."/>
            <person name="Wilczek-Boney K."/>
            <person name="Hale W."/>
            <person name="Jakkamsetti A."/>
            <person name="Pham P."/>
            <person name="Ruth R."/>
            <person name="San Lucas F."/>
            <person name="Warren J."/>
            <person name="Zhang J."/>
            <person name="Zhao Z."/>
            <person name="Zhou C."/>
            <person name="Zhu D."/>
            <person name="Lee S."/>
            <person name="Bess C."/>
            <person name="Blankenburg K."/>
            <person name="Forbes L."/>
            <person name="Fu Q."/>
            <person name="Gubbala S."/>
            <person name="Hirani K."/>
            <person name="Jayaseelan J.C."/>
            <person name="Lara F."/>
            <person name="Munidasa M."/>
            <person name="Palculict T."/>
            <person name="Patil S."/>
            <person name="Pu L.-L."/>
            <person name="Saada N."/>
            <person name="Tang L."/>
            <person name="Weissenberger G."/>
            <person name="Zhu Y."/>
            <person name="Hemphill L."/>
            <person name="Shang Y."/>
            <person name="Youmans B."/>
            <person name="Ayvaz T."/>
            <person name="Ross M."/>
            <person name="Santibanez J."/>
            <person name="Aqrawi P."/>
            <person name="Gross S."/>
            <person name="Joshi V."/>
            <person name="Fowler G."/>
            <person name="Nazareth L."/>
            <person name="Reid J."/>
            <person name="Worley K."/>
            <person name="Petrosino J."/>
            <person name="Highlander S."/>
            <person name="Gibbs R."/>
        </authorList>
    </citation>
    <scope>NUCLEOTIDE SEQUENCE [LARGE SCALE GENOMIC DNA]</scope>
    <source>
        <strain evidence="14 15">ATCC 49175</strain>
    </source>
</reference>
<keyword evidence="4 12" id="KW-0132">Cell division</keyword>
<keyword evidence="7 12" id="KW-0573">Peptidoglycan synthesis</keyword>
<feature type="domain" description="Enolpyruvate transferase" evidence="13">
    <location>
        <begin position="7"/>
        <end position="407"/>
    </location>
</feature>
<comment type="similarity">
    <text evidence="10 12">Belongs to the EPSP synthase family. MurA subfamily.</text>
</comment>
<evidence type="ECO:0000256" key="4">
    <source>
        <dbReference type="ARBA" id="ARBA00022618"/>
    </source>
</evidence>
<comment type="subcellular location">
    <subcellularLocation>
        <location evidence="1 12">Cytoplasm</location>
    </subcellularLocation>
</comment>
<keyword evidence="12" id="KW-0670">Pyruvate</keyword>
<dbReference type="GO" id="GO:0009252">
    <property type="term" value="P:peptidoglycan biosynthetic process"/>
    <property type="evidence" value="ECO:0007669"/>
    <property type="project" value="UniProtKB-UniRule"/>
</dbReference>
<evidence type="ECO:0000256" key="3">
    <source>
        <dbReference type="ARBA" id="ARBA00022490"/>
    </source>
</evidence>
<comment type="pathway">
    <text evidence="2 12">Cell wall biogenesis; peptidoglycan biosynthesis.</text>
</comment>
<keyword evidence="5 12" id="KW-0808">Transferase</keyword>
<dbReference type="UniPathway" id="UPA00219"/>
<keyword evidence="6 12" id="KW-0133">Cell shape</keyword>
<dbReference type="InterPro" id="IPR036968">
    <property type="entry name" value="Enolpyruvate_Tfrase_sf"/>
</dbReference>
<evidence type="ECO:0000256" key="2">
    <source>
        <dbReference type="ARBA" id="ARBA00004752"/>
    </source>
</evidence>
<dbReference type="CDD" id="cd01555">
    <property type="entry name" value="UdpNAET"/>
    <property type="match status" value="1"/>
</dbReference>
<evidence type="ECO:0000256" key="10">
    <source>
        <dbReference type="ARBA" id="ARBA00038367"/>
    </source>
</evidence>
<feature type="binding site" evidence="12">
    <location>
        <position position="92"/>
    </location>
    <ligand>
        <name>UDP-N-acetyl-alpha-D-glucosamine</name>
        <dbReference type="ChEBI" id="CHEBI:57705"/>
    </ligand>
</feature>
<dbReference type="Gene3D" id="3.65.10.10">
    <property type="entry name" value="Enolpyruvate transferase domain"/>
    <property type="match status" value="2"/>
</dbReference>
<dbReference type="GO" id="GO:0008760">
    <property type="term" value="F:UDP-N-acetylglucosamine 1-carboxyvinyltransferase activity"/>
    <property type="evidence" value="ECO:0007669"/>
    <property type="project" value="UniProtKB-UniRule"/>
</dbReference>
<dbReference type="InterPro" id="IPR013792">
    <property type="entry name" value="RNA3'P_cycl/enolpyr_Trfase_a/b"/>
</dbReference>
<dbReference type="InterPro" id="IPR005750">
    <property type="entry name" value="UDP_GlcNAc_COvinyl_MurA"/>
</dbReference>
<dbReference type="GO" id="GO:0019277">
    <property type="term" value="P:UDP-N-acetylgalactosamine biosynthetic process"/>
    <property type="evidence" value="ECO:0007669"/>
    <property type="project" value="InterPro"/>
</dbReference>
<comment type="catalytic activity">
    <reaction evidence="11 12">
        <text>phosphoenolpyruvate + UDP-N-acetyl-alpha-D-glucosamine = UDP-N-acetyl-3-O-(1-carboxyvinyl)-alpha-D-glucosamine + phosphate</text>
        <dbReference type="Rhea" id="RHEA:18681"/>
        <dbReference type="ChEBI" id="CHEBI:43474"/>
        <dbReference type="ChEBI" id="CHEBI:57705"/>
        <dbReference type="ChEBI" id="CHEBI:58702"/>
        <dbReference type="ChEBI" id="CHEBI:68483"/>
        <dbReference type="EC" id="2.5.1.7"/>
    </reaction>
</comment>
<dbReference type="STRING" id="638301.HMPREF0444_0885"/>